<dbReference type="SUPFAM" id="SSF101908">
    <property type="entry name" value="Putative isomerase YbhE"/>
    <property type="match status" value="1"/>
</dbReference>
<feature type="region of interest" description="Disordered" evidence="1">
    <location>
        <begin position="16"/>
        <end position="78"/>
    </location>
</feature>
<sequence>MSHRIALNHSYSIHVNDSSAVPRSETHHHSRNHRHCCPHHENASHTRTQHDYQHRHHHHHPWRNESQQAHLPPSFPNPQAFVNANAYHPGPFHIPPHNPVGHLPVNQAVGYEQNPQLRAQPELLAMSINAHRLIVADSSNSISVFSTPSASERLTWTGIHRASSRILALAVTEGGHTVLFAERRSPAVLQMFSVDNPEVTTEVSPIEGFERAQVVSCAISSHFIVASFCIQESSRRTMALWRRKHNTIDSELTLICVWPLHSVSGDNNDLYRPTYVTERHHRRSSQVYAAVAYNVDNTLCYHPKIDERGHRETISLSHSGNPVGIRVDQSHDDDYVYLVFRDKICIYQVTSNGNLCLSDSVSFTDQLCNSAVCGIWKGRINRNVTVARIVNGGVHVFQAALPRGVRFNMFA</sequence>
<keyword evidence="3" id="KW-1185">Reference proteome</keyword>
<evidence type="ECO:0000313" key="3">
    <source>
        <dbReference type="Proteomes" id="UP000247409"/>
    </source>
</evidence>
<reference evidence="2 3" key="1">
    <citation type="journal article" date="2018" name="Mol. Biol. Evol.">
        <title>Analysis of the draft genome of the red seaweed Gracilariopsis chorda provides insights into genome size evolution in Rhodophyta.</title>
        <authorList>
            <person name="Lee J."/>
            <person name="Yang E.C."/>
            <person name="Graf L."/>
            <person name="Yang J.H."/>
            <person name="Qiu H."/>
            <person name="Zel Zion U."/>
            <person name="Chan C.X."/>
            <person name="Stephens T.G."/>
            <person name="Weber A.P.M."/>
            <person name="Boo G.H."/>
            <person name="Boo S.M."/>
            <person name="Kim K.M."/>
            <person name="Shin Y."/>
            <person name="Jung M."/>
            <person name="Lee S.J."/>
            <person name="Yim H.S."/>
            <person name="Lee J.H."/>
            <person name="Bhattacharya D."/>
            <person name="Yoon H.S."/>
        </authorList>
    </citation>
    <scope>NUCLEOTIDE SEQUENCE [LARGE SCALE GENOMIC DNA]</scope>
    <source>
        <strain evidence="2 3">SKKU-2015</strain>
        <tissue evidence="2">Whole body</tissue>
    </source>
</reference>
<name>A0A2V3IJB0_9FLOR</name>
<proteinExistence type="predicted"/>
<accession>A0A2V3IJB0</accession>
<gene>
    <name evidence="2" type="ORF">BWQ96_08155</name>
</gene>
<evidence type="ECO:0000313" key="2">
    <source>
        <dbReference type="EMBL" id="PXF42123.1"/>
    </source>
</evidence>
<dbReference type="EMBL" id="NBIV01000176">
    <property type="protein sequence ID" value="PXF42123.1"/>
    <property type="molecule type" value="Genomic_DNA"/>
</dbReference>
<feature type="compositionally biased region" description="Basic residues" evidence="1">
    <location>
        <begin position="26"/>
        <end position="37"/>
    </location>
</feature>
<comment type="caution">
    <text evidence="2">The sequence shown here is derived from an EMBL/GenBank/DDBJ whole genome shotgun (WGS) entry which is preliminary data.</text>
</comment>
<organism evidence="2 3">
    <name type="scientific">Gracilariopsis chorda</name>
    <dbReference type="NCBI Taxonomy" id="448386"/>
    <lineage>
        <taxon>Eukaryota</taxon>
        <taxon>Rhodophyta</taxon>
        <taxon>Florideophyceae</taxon>
        <taxon>Rhodymeniophycidae</taxon>
        <taxon>Gracilariales</taxon>
        <taxon>Gracilariaceae</taxon>
        <taxon>Gracilariopsis</taxon>
    </lineage>
</organism>
<dbReference type="Proteomes" id="UP000247409">
    <property type="component" value="Unassembled WGS sequence"/>
</dbReference>
<evidence type="ECO:0000256" key="1">
    <source>
        <dbReference type="SAM" id="MobiDB-lite"/>
    </source>
</evidence>
<feature type="compositionally biased region" description="Basic and acidic residues" evidence="1">
    <location>
        <begin position="38"/>
        <end position="52"/>
    </location>
</feature>
<dbReference type="AlphaFoldDB" id="A0A2V3IJB0"/>
<protein>
    <submittedName>
        <fullName evidence="2">Uncharacterized protein</fullName>
    </submittedName>
</protein>